<reference evidence="12 13" key="1">
    <citation type="submission" date="2013-12" db="EMBL/GenBank/DDBJ databases">
        <authorList>
            <person name="Stott M."/>
        </authorList>
    </citation>
    <scope>NUCLEOTIDE SEQUENCE [LARGE SCALE GENOMIC DNA]</scope>
    <source>
        <strain evidence="12 13">K22</strain>
    </source>
</reference>
<dbReference type="PANTHER" id="PTHR30437:SF4">
    <property type="entry name" value="TRANSCRIPTION ELONGATION FACTOR GREA"/>
    <property type="match status" value="1"/>
</dbReference>
<evidence type="ECO:0000259" key="11">
    <source>
        <dbReference type="Pfam" id="PF03449"/>
    </source>
</evidence>
<dbReference type="Gene3D" id="3.10.50.30">
    <property type="entry name" value="Transcription elongation factor, GreA/GreB, C-terminal domain"/>
    <property type="match status" value="1"/>
</dbReference>
<comment type="function">
    <text evidence="6 8 9">Necessary for efficient RNA polymerase transcription elongation past template-encoded arresting sites. The arresting sites in DNA have the property of trapping a certain fraction of elongating RNA polymerases that pass through, resulting in locked ternary complexes. Cleavage of the nascent transcript by cleavage factors such as GreA or GreB allows the resumption of elongation from the new 3'terminus. GreA releases sequences of 2 to 3 nucleotides.</text>
</comment>
<evidence type="ECO:0000313" key="13">
    <source>
        <dbReference type="Proteomes" id="UP000031518"/>
    </source>
</evidence>
<dbReference type="Proteomes" id="UP000031518">
    <property type="component" value="Unassembled WGS sequence"/>
</dbReference>
<sequence>MTEEIKKKLQAELEELETELRIHLPREIKRAREYGDLRENAEYKAALERQQVVKARIAQLRERLSQIASIDLAQVPRDRAAYGSTLVLLDKERGETITYRLVTPEESDPQAGLISTTSPVGRSLMGREEGDEVVVQTPAGPRRFEILQLKTLHDELAEKAARDGESS</sequence>
<evidence type="ECO:0000256" key="2">
    <source>
        <dbReference type="ARBA" id="ARBA00013729"/>
    </source>
</evidence>
<feature type="domain" description="Transcription elongation factor GreA/GreB N-terminal" evidence="11">
    <location>
        <begin position="1"/>
        <end position="66"/>
    </location>
</feature>
<dbReference type="InterPro" id="IPR036805">
    <property type="entry name" value="Tscrpt_elong_fac_GreA/B_N_sf"/>
</dbReference>
<keyword evidence="5 8" id="KW-0804">Transcription</keyword>
<keyword evidence="13" id="KW-1185">Reference proteome</keyword>
<dbReference type="FunFam" id="1.10.287.180:FF:000001">
    <property type="entry name" value="Transcription elongation factor GreA"/>
    <property type="match status" value="1"/>
</dbReference>
<accession>A0A0B6X1J1</accession>
<evidence type="ECO:0000259" key="10">
    <source>
        <dbReference type="Pfam" id="PF01272"/>
    </source>
</evidence>
<keyword evidence="12" id="KW-0648">Protein biosynthesis</keyword>
<dbReference type="GO" id="GO:0032784">
    <property type="term" value="P:regulation of DNA-templated transcription elongation"/>
    <property type="evidence" value="ECO:0007669"/>
    <property type="project" value="UniProtKB-UniRule"/>
</dbReference>
<dbReference type="NCBIfam" id="TIGR01462">
    <property type="entry name" value="greA"/>
    <property type="match status" value="1"/>
</dbReference>
<dbReference type="Pfam" id="PF03449">
    <property type="entry name" value="GreA_GreB_N"/>
    <property type="match status" value="1"/>
</dbReference>
<evidence type="ECO:0000256" key="5">
    <source>
        <dbReference type="ARBA" id="ARBA00023163"/>
    </source>
</evidence>
<name>A0A0B6X1J1_9BACT</name>
<keyword evidence="3 8" id="KW-0805">Transcription regulation</keyword>
<dbReference type="InterPro" id="IPR028624">
    <property type="entry name" value="Tscrpt_elong_fac_GreA/B"/>
</dbReference>
<evidence type="ECO:0000256" key="1">
    <source>
        <dbReference type="ARBA" id="ARBA00008213"/>
    </source>
</evidence>
<organism evidence="12 13">
    <name type="scientific">Pyrinomonas methylaliphatogenes</name>
    <dbReference type="NCBI Taxonomy" id="454194"/>
    <lineage>
        <taxon>Bacteria</taxon>
        <taxon>Pseudomonadati</taxon>
        <taxon>Acidobacteriota</taxon>
        <taxon>Blastocatellia</taxon>
        <taxon>Blastocatellales</taxon>
        <taxon>Pyrinomonadaceae</taxon>
        <taxon>Pyrinomonas</taxon>
    </lineage>
</organism>
<dbReference type="PROSITE" id="PS00829">
    <property type="entry name" value="GREAB_1"/>
    <property type="match status" value="1"/>
</dbReference>
<evidence type="ECO:0000256" key="3">
    <source>
        <dbReference type="ARBA" id="ARBA00023015"/>
    </source>
</evidence>
<dbReference type="HAMAP" id="MF_00105">
    <property type="entry name" value="GreA_GreB"/>
    <property type="match status" value="1"/>
</dbReference>
<comment type="similarity">
    <text evidence="1 8 9">Belongs to the GreA/GreB family.</text>
</comment>
<evidence type="ECO:0000256" key="6">
    <source>
        <dbReference type="ARBA" id="ARBA00024916"/>
    </source>
</evidence>
<dbReference type="InterPro" id="IPR036953">
    <property type="entry name" value="GreA/GreB_C_sf"/>
</dbReference>
<dbReference type="PANTHER" id="PTHR30437">
    <property type="entry name" value="TRANSCRIPTION ELONGATION FACTOR GREA"/>
    <property type="match status" value="1"/>
</dbReference>
<evidence type="ECO:0000313" key="12">
    <source>
        <dbReference type="EMBL" id="CDM66867.1"/>
    </source>
</evidence>
<evidence type="ECO:0000256" key="4">
    <source>
        <dbReference type="ARBA" id="ARBA00023125"/>
    </source>
</evidence>
<dbReference type="GO" id="GO:0006354">
    <property type="term" value="P:DNA-templated transcription elongation"/>
    <property type="evidence" value="ECO:0007669"/>
    <property type="project" value="TreeGrafter"/>
</dbReference>
<evidence type="ECO:0000256" key="9">
    <source>
        <dbReference type="RuleBase" id="RU000556"/>
    </source>
</evidence>
<dbReference type="AlphaFoldDB" id="A0A0B6X1J1"/>
<reference evidence="12 13" key="2">
    <citation type="submission" date="2015-01" db="EMBL/GenBank/DDBJ databases">
        <title>Complete genome sequence of Pyrinomonas methylaliphatogenes type strain K22T.</title>
        <authorList>
            <person name="Lee K.C.Y."/>
            <person name="Power J.F."/>
            <person name="Dunfield P.F."/>
            <person name="Morgan X.C."/>
            <person name="Huttenhower C."/>
            <person name="Stott M.B."/>
        </authorList>
    </citation>
    <scope>NUCLEOTIDE SEQUENCE [LARGE SCALE GENOMIC DNA]</scope>
    <source>
        <strain evidence="12 13">K22</strain>
    </source>
</reference>
<keyword evidence="4 8" id="KW-0238">DNA-binding</keyword>
<dbReference type="InterPro" id="IPR001437">
    <property type="entry name" value="Tscrpt_elong_fac_GreA/B_C"/>
</dbReference>
<dbReference type="EMBL" id="CBXV010000008">
    <property type="protein sequence ID" value="CDM66867.1"/>
    <property type="molecule type" value="Genomic_DNA"/>
</dbReference>
<dbReference type="PIRSF" id="PIRSF006092">
    <property type="entry name" value="GreA_GreB"/>
    <property type="match status" value="1"/>
</dbReference>
<dbReference type="SUPFAM" id="SSF46557">
    <property type="entry name" value="GreA transcript cleavage protein, N-terminal domain"/>
    <property type="match status" value="1"/>
</dbReference>
<dbReference type="InterPro" id="IPR022691">
    <property type="entry name" value="Tscrpt_elong_fac_GreA/B_N"/>
</dbReference>
<dbReference type="InterPro" id="IPR023459">
    <property type="entry name" value="Tscrpt_elong_fac_GreA/B_fam"/>
</dbReference>
<dbReference type="GO" id="GO:0070063">
    <property type="term" value="F:RNA polymerase binding"/>
    <property type="evidence" value="ECO:0007669"/>
    <property type="project" value="InterPro"/>
</dbReference>
<dbReference type="GO" id="GO:0003746">
    <property type="term" value="F:translation elongation factor activity"/>
    <property type="evidence" value="ECO:0007669"/>
    <property type="project" value="UniProtKB-KW"/>
</dbReference>
<gene>
    <name evidence="8" type="primary">greA</name>
    <name evidence="12" type="ORF">PYK22_02906</name>
</gene>
<evidence type="ECO:0000256" key="8">
    <source>
        <dbReference type="HAMAP-Rule" id="MF_00105"/>
    </source>
</evidence>
<keyword evidence="12" id="KW-0251">Elongation factor</keyword>
<dbReference type="InterPro" id="IPR006359">
    <property type="entry name" value="Tscrpt_elong_fac_GreA"/>
</dbReference>
<dbReference type="Gene3D" id="1.10.287.180">
    <property type="entry name" value="Transcription elongation factor, GreA/GreB, N-terminal domain"/>
    <property type="match status" value="1"/>
</dbReference>
<dbReference type="STRING" id="454194.PYK22_02906"/>
<proteinExistence type="inferred from homology"/>
<dbReference type="OrthoDB" id="9808774at2"/>
<feature type="domain" description="Transcription elongation factor GreA/GreB C-terminal" evidence="10">
    <location>
        <begin position="76"/>
        <end position="149"/>
    </location>
</feature>
<dbReference type="GO" id="GO:0003677">
    <property type="term" value="F:DNA binding"/>
    <property type="evidence" value="ECO:0007669"/>
    <property type="project" value="UniProtKB-UniRule"/>
</dbReference>
<dbReference type="Pfam" id="PF01272">
    <property type="entry name" value="GreA_GreB"/>
    <property type="match status" value="1"/>
</dbReference>
<protein>
    <recommendedName>
        <fullName evidence="2 8">Transcription elongation factor GreA</fullName>
    </recommendedName>
    <alternativeName>
        <fullName evidence="7 8">Transcript cleavage factor GreA</fullName>
    </alternativeName>
</protein>
<dbReference type="InterPro" id="IPR018151">
    <property type="entry name" value="TF_GreA/GreB_CS"/>
</dbReference>
<dbReference type="SUPFAM" id="SSF54534">
    <property type="entry name" value="FKBP-like"/>
    <property type="match status" value="1"/>
</dbReference>
<evidence type="ECO:0000256" key="7">
    <source>
        <dbReference type="ARBA" id="ARBA00030776"/>
    </source>
</evidence>